<feature type="domain" description="Beta-lactamase-related" evidence="2">
    <location>
        <begin position="99"/>
        <end position="397"/>
    </location>
</feature>
<dbReference type="Gene3D" id="3.40.710.10">
    <property type="entry name" value="DD-peptidase/beta-lactamase superfamily"/>
    <property type="match status" value="1"/>
</dbReference>
<feature type="transmembrane region" description="Helical" evidence="1">
    <location>
        <begin position="29"/>
        <end position="49"/>
    </location>
</feature>
<comment type="caution">
    <text evidence="3">The sequence shown here is derived from an EMBL/GenBank/DDBJ whole genome shotgun (WGS) entry which is preliminary data.</text>
</comment>
<protein>
    <recommendedName>
        <fullName evidence="2">Beta-lactamase-related domain-containing protein</fullName>
    </recommendedName>
</protein>
<organism evidence="3 4">
    <name type="scientific">Flagellimonas aquimarina</name>
    <dbReference type="NCBI Taxonomy" id="2201895"/>
    <lineage>
        <taxon>Bacteria</taxon>
        <taxon>Pseudomonadati</taxon>
        <taxon>Bacteroidota</taxon>
        <taxon>Flavobacteriia</taxon>
        <taxon>Flavobacteriales</taxon>
        <taxon>Flavobacteriaceae</taxon>
        <taxon>Flagellimonas</taxon>
    </lineage>
</organism>
<dbReference type="SUPFAM" id="SSF56601">
    <property type="entry name" value="beta-lactamase/transpeptidase-like"/>
    <property type="match status" value="1"/>
</dbReference>
<accession>A0A316LHC9</accession>
<dbReference type="InterPro" id="IPR012338">
    <property type="entry name" value="Beta-lactam/transpept-like"/>
</dbReference>
<dbReference type="GO" id="GO:0008233">
    <property type="term" value="F:peptidase activity"/>
    <property type="evidence" value="ECO:0007669"/>
    <property type="project" value="TreeGrafter"/>
</dbReference>
<keyword evidence="1" id="KW-0472">Membrane</keyword>
<name>A0A316LHC9_9FLAO</name>
<dbReference type="GO" id="GO:0019216">
    <property type="term" value="P:regulation of lipid metabolic process"/>
    <property type="evidence" value="ECO:0007669"/>
    <property type="project" value="TreeGrafter"/>
</dbReference>
<evidence type="ECO:0000313" key="4">
    <source>
        <dbReference type="Proteomes" id="UP000245762"/>
    </source>
</evidence>
<evidence type="ECO:0000313" key="3">
    <source>
        <dbReference type="EMBL" id="PWL39480.1"/>
    </source>
</evidence>
<reference evidence="3 4" key="1">
    <citation type="submission" date="2018-05" db="EMBL/GenBank/DDBJ databases">
        <title>Complete genome sequence of Flagellimonas aquimarina ECD12 isolated from seaweed Ecklonia cava.</title>
        <authorList>
            <person name="Choi S."/>
            <person name="Seong C."/>
        </authorList>
    </citation>
    <scope>NUCLEOTIDE SEQUENCE [LARGE SCALE GENOMIC DNA]</scope>
    <source>
        <strain evidence="3 4">ECD12</strain>
    </source>
</reference>
<dbReference type="PANTHER" id="PTHR46520">
    <property type="entry name" value="SERINE BETA-LACTAMASE-LIKE PROTEIN LACTB, MITOCHONDRIAL"/>
    <property type="match status" value="1"/>
</dbReference>
<dbReference type="Pfam" id="PF00144">
    <property type="entry name" value="Beta-lactamase"/>
    <property type="match status" value="1"/>
</dbReference>
<proteinExistence type="predicted"/>
<dbReference type="OrthoDB" id="9793489at2"/>
<keyword evidence="1" id="KW-1133">Transmembrane helix</keyword>
<keyword evidence="4" id="KW-1185">Reference proteome</keyword>
<dbReference type="EMBL" id="QGEG01000001">
    <property type="protein sequence ID" value="PWL39480.1"/>
    <property type="molecule type" value="Genomic_DNA"/>
</dbReference>
<dbReference type="GO" id="GO:0006508">
    <property type="term" value="P:proteolysis"/>
    <property type="evidence" value="ECO:0007669"/>
    <property type="project" value="TreeGrafter"/>
</dbReference>
<gene>
    <name evidence="3" type="ORF">DKG77_01180</name>
</gene>
<dbReference type="Proteomes" id="UP000245762">
    <property type="component" value="Unassembled WGS sequence"/>
</dbReference>
<dbReference type="AlphaFoldDB" id="A0A316LHC9"/>
<dbReference type="PANTHER" id="PTHR46520:SF1">
    <property type="entry name" value="SERINE BETA-LACTAMASE-LIKE PROTEIN LACTB, MITOCHONDRIAL"/>
    <property type="match status" value="1"/>
</dbReference>
<keyword evidence="1" id="KW-0812">Transmembrane</keyword>
<dbReference type="InterPro" id="IPR001466">
    <property type="entry name" value="Beta-lactam-related"/>
</dbReference>
<evidence type="ECO:0000256" key="1">
    <source>
        <dbReference type="SAM" id="Phobius"/>
    </source>
</evidence>
<evidence type="ECO:0000259" key="2">
    <source>
        <dbReference type="Pfam" id="PF00144"/>
    </source>
</evidence>
<dbReference type="InterPro" id="IPR052794">
    <property type="entry name" value="Mito_Ser_Protease_LACTB"/>
</dbReference>
<sequence length="419" mass="47141">MGSRGLIKVITETIKKSLKKFKMKKLKKIGGVTILIITIILATLLIYQYDLFKRLLERGPNYTYAQASNCSVQDNWAIANGSYFNSISAARDSLKILKRKYRIPGLAICVAINDEIIWNEGFGCENIEFNHPITNSSLFRIGSISKSMTGIALGKLLDDQKLDLNEAIGNVLASFPKKKYEIRIKDLACHQSGVRGYKGLEMLSNKSYKSVHEAMNIFKDDDLLFEPGTNYEYSSYNYSILSGVIEEITGDLYLRFMDQKIFEPLGMIHTIPDDKRMNYIGYSSSIKKDEIRKTLEVDLSNKWAGGGFLSTPKDLALMFTKLDALLTEESQNKIFESQRLRNGENTGYGLGFRKTYFTKSKKTVIHHGGSSVGGRSFVLKVLEDNIVVAICANSDTGLLNPNDYGLIEVFNIAKLFHNE</sequence>